<name>A0ABT4AG03_9BACT</name>
<dbReference type="PRINTS" id="PR01955">
    <property type="entry name" value="LANCFRANKIA"/>
</dbReference>
<dbReference type="Gene3D" id="1.50.10.20">
    <property type="match status" value="1"/>
</dbReference>
<accession>A0ABT4AG03</accession>
<dbReference type="Pfam" id="PF05147">
    <property type="entry name" value="LANC_like"/>
    <property type="match status" value="1"/>
</dbReference>
<dbReference type="InterPro" id="IPR033889">
    <property type="entry name" value="LanC"/>
</dbReference>
<dbReference type="PRINTS" id="PR01950">
    <property type="entry name" value="LANCSUPER"/>
</dbReference>
<proteinExistence type="predicted"/>
<evidence type="ECO:0000313" key="2">
    <source>
        <dbReference type="Proteomes" id="UP001207654"/>
    </source>
</evidence>
<keyword evidence="2" id="KW-1185">Reference proteome</keyword>
<protein>
    <submittedName>
        <fullName evidence="1">Lanthionine synthetase C family protein</fullName>
    </submittedName>
</protein>
<dbReference type="EMBL" id="JAPNKA010000001">
    <property type="protein sequence ID" value="MCY1080612.1"/>
    <property type="molecule type" value="Genomic_DNA"/>
</dbReference>
<dbReference type="SUPFAM" id="SSF158745">
    <property type="entry name" value="LanC-like"/>
    <property type="match status" value="1"/>
</dbReference>
<evidence type="ECO:0000313" key="1">
    <source>
        <dbReference type="EMBL" id="MCY1080612.1"/>
    </source>
</evidence>
<reference evidence="1 2" key="1">
    <citation type="submission" date="2022-11" db="EMBL/GenBank/DDBJ databases">
        <title>Minimal conservation of predation-associated metabolite biosynthetic gene clusters underscores biosynthetic potential of Myxococcota including descriptions for ten novel species: Archangium lansinium sp. nov., Myxococcus landrumus sp. nov., Nannocystis bai.</title>
        <authorList>
            <person name="Ahearne A."/>
            <person name="Stevens C."/>
            <person name="Phillips K."/>
        </authorList>
    </citation>
    <scope>NUCLEOTIDE SEQUENCE [LARGE SCALE GENOMIC DNA]</scope>
    <source>
        <strain evidence="1 2">MIWBW</strain>
    </source>
</reference>
<dbReference type="InterPro" id="IPR007822">
    <property type="entry name" value="LANC-like"/>
</dbReference>
<organism evidence="1 2">
    <name type="scientific">Archangium lansingense</name>
    <dbReference type="NCBI Taxonomy" id="2995310"/>
    <lineage>
        <taxon>Bacteria</taxon>
        <taxon>Pseudomonadati</taxon>
        <taxon>Myxococcota</taxon>
        <taxon>Myxococcia</taxon>
        <taxon>Myxococcales</taxon>
        <taxon>Cystobacterineae</taxon>
        <taxon>Archangiaceae</taxon>
        <taxon>Archangium</taxon>
    </lineage>
</organism>
<dbReference type="PANTHER" id="PTHR12736:SF7">
    <property type="entry name" value="LANC-LIKE PROTEIN 3"/>
    <property type="match status" value="1"/>
</dbReference>
<dbReference type="SMART" id="SM01260">
    <property type="entry name" value="LANC_like"/>
    <property type="match status" value="1"/>
</dbReference>
<comment type="caution">
    <text evidence="1">The sequence shown here is derived from an EMBL/GenBank/DDBJ whole genome shotgun (WGS) entry which is preliminary data.</text>
</comment>
<dbReference type="CDD" id="cd04793">
    <property type="entry name" value="LanC"/>
    <property type="match status" value="1"/>
</dbReference>
<dbReference type="PANTHER" id="PTHR12736">
    <property type="entry name" value="LANC-LIKE PROTEIN"/>
    <property type="match status" value="1"/>
</dbReference>
<dbReference type="Proteomes" id="UP001207654">
    <property type="component" value="Unassembled WGS sequence"/>
</dbReference>
<dbReference type="RefSeq" id="WP_267539261.1">
    <property type="nucleotide sequence ID" value="NZ_JAPNKA010000001.1"/>
</dbReference>
<sequence>MVWQPIAEGALQEQLSRTAFEIAAALAARVNPDSDPTLCNGAAGQAVLHAYSARSREGLADRTQAVRLLDQAAEAVATTPMQAALHGGFVGVAWALTHVEDVLGGAGDGDPLSEVDEVLLQALAPSSWPGTYDLMGGLVGIGIYAVERLPRPSGEAMLARIVHLLAERAERTGQGLTWFTAPELLSTYALSEAPRGWHNLGLAHGVPGVIGLLGCAVAAGVEAKTASELLDGAVTWLLRQRLPAGSPSLFPRCLGPGVEPAPARAAWCYGDPGVAAALLVAARCVGEPAWEREALTIARHAAARPPGESGIADASFCHGAAGLAHLFNRMYQSTGDPLLARASRLWLEQTLAMRRPGCGVGGYLARVMSEAGQPAWEADPGILNGAAGVALVLLAACTSVAPEWDRMFLVSAKSRPPLRGRRRPGCLSMNG</sequence>
<gene>
    <name evidence="1" type="ORF">OV287_39830</name>
</gene>